<evidence type="ECO:0000256" key="15">
    <source>
        <dbReference type="PIRSR" id="PIRSR001365-2"/>
    </source>
</evidence>
<keyword evidence="10 12" id="KW-0704">Schiff base</keyword>
<evidence type="ECO:0000313" key="17">
    <source>
        <dbReference type="Proteomes" id="UP000824162"/>
    </source>
</evidence>
<keyword evidence="6 12" id="KW-0028">Amino-acid biosynthesis</keyword>
<feature type="active site" description="Schiff-base intermediate with substrate" evidence="12 14">
    <location>
        <position position="165"/>
    </location>
</feature>
<dbReference type="NCBIfam" id="TIGR00674">
    <property type="entry name" value="dapA"/>
    <property type="match status" value="1"/>
</dbReference>
<protein>
    <recommendedName>
        <fullName evidence="4 12">4-hydroxy-tetrahydrodipicolinate synthase</fullName>
        <shortName evidence="12">HTPA synthase</shortName>
        <ecNumber evidence="4 12">4.3.3.7</ecNumber>
    </recommendedName>
</protein>
<feature type="binding site" evidence="12 15">
    <location>
        <position position="206"/>
    </location>
    <ligand>
        <name>pyruvate</name>
        <dbReference type="ChEBI" id="CHEBI:15361"/>
    </ligand>
</feature>
<evidence type="ECO:0000256" key="4">
    <source>
        <dbReference type="ARBA" id="ARBA00012086"/>
    </source>
</evidence>
<dbReference type="PRINTS" id="PR00146">
    <property type="entry name" value="DHPICSNTHASE"/>
</dbReference>
<evidence type="ECO:0000256" key="14">
    <source>
        <dbReference type="PIRSR" id="PIRSR001365-1"/>
    </source>
</evidence>
<evidence type="ECO:0000313" key="16">
    <source>
        <dbReference type="EMBL" id="HIV86275.1"/>
    </source>
</evidence>
<dbReference type="PROSITE" id="PS00665">
    <property type="entry name" value="DHDPS_1"/>
    <property type="match status" value="1"/>
</dbReference>
<dbReference type="InterPro" id="IPR002220">
    <property type="entry name" value="DapA-like"/>
</dbReference>
<dbReference type="PIRSF" id="PIRSF001365">
    <property type="entry name" value="DHDPS"/>
    <property type="match status" value="1"/>
</dbReference>
<evidence type="ECO:0000256" key="13">
    <source>
        <dbReference type="PIRNR" id="PIRNR001365"/>
    </source>
</evidence>
<organism evidence="16 17">
    <name type="scientific">Candidatus Monoglobus merdigallinarum</name>
    <dbReference type="NCBI Taxonomy" id="2838698"/>
    <lineage>
        <taxon>Bacteria</taxon>
        <taxon>Bacillati</taxon>
        <taxon>Bacillota</taxon>
        <taxon>Clostridia</taxon>
        <taxon>Monoglobales</taxon>
        <taxon>Monoglobaceae</taxon>
        <taxon>Monoglobus</taxon>
    </lineage>
</organism>
<dbReference type="PROSITE" id="PS00666">
    <property type="entry name" value="DHDPS_2"/>
    <property type="match status" value="1"/>
</dbReference>
<dbReference type="GO" id="GO:0009089">
    <property type="term" value="P:lysine biosynthetic process via diaminopimelate"/>
    <property type="evidence" value="ECO:0007669"/>
    <property type="project" value="UniProtKB-UniRule"/>
</dbReference>
<reference evidence="16" key="1">
    <citation type="journal article" date="2021" name="PeerJ">
        <title>Extensive microbial diversity within the chicken gut microbiome revealed by metagenomics and culture.</title>
        <authorList>
            <person name="Gilroy R."/>
            <person name="Ravi A."/>
            <person name="Getino M."/>
            <person name="Pursley I."/>
            <person name="Horton D.L."/>
            <person name="Alikhan N.F."/>
            <person name="Baker D."/>
            <person name="Gharbi K."/>
            <person name="Hall N."/>
            <person name="Watson M."/>
            <person name="Adriaenssens E.M."/>
            <person name="Foster-Nyarko E."/>
            <person name="Jarju S."/>
            <person name="Secka A."/>
            <person name="Antonio M."/>
            <person name="Oren A."/>
            <person name="Chaudhuri R.R."/>
            <person name="La Ragione R."/>
            <person name="Hildebrand F."/>
            <person name="Pallen M.J."/>
        </authorList>
    </citation>
    <scope>NUCLEOTIDE SEQUENCE</scope>
    <source>
        <strain evidence="16">5790</strain>
    </source>
</reference>
<comment type="catalytic activity">
    <reaction evidence="11 12">
        <text>L-aspartate 4-semialdehyde + pyruvate = (2S,4S)-4-hydroxy-2,3,4,5-tetrahydrodipicolinate + H2O + H(+)</text>
        <dbReference type="Rhea" id="RHEA:34171"/>
        <dbReference type="ChEBI" id="CHEBI:15361"/>
        <dbReference type="ChEBI" id="CHEBI:15377"/>
        <dbReference type="ChEBI" id="CHEBI:15378"/>
        <dbReference type="ChEBI" id="CHEBI:67139"/>
        <dbReference type="ChEBI" id="CHEBI:537519"/>
        <dbReference type="EC" id="4.3.3.7"/>
    </reaction>
</comment>
<dbReference type="HAMAP" id="MF_00418">
    <property type="entry name" value="DapA"/>
    <property type="match status" value="1"/>
</dbReference>
<accession>A0A9D1PSU5</accession>
<keyword evidence="9 12" id="KW-0456">Lyase</keyword>
<evidence type="ECO:0000256" key="8">
    <source>
        <dbReference type="ARBA" id="ARBA00023154"/>
    </source>
</evidence>
<evidence type="ECO:0000256" key="9">
    <source>
        <dbReference type="ARBA" id="ARBA00023239"/>
    </source>
</evidence>
<evidence type="ECO:0000256" key="6">
    <source>
        <dbReference type="ARBA" id="ARBA00022605"/>
    </source>
</evidence>
<dbReference type="SMART" id="SM01130">
    <property type="entry name" value="DHDPS"/>
    <property type="match status" value="1"/>
</dbReference>
<dbReference type="InterPro" id="IPR013785">
    <property type="entry name" value="Aldolase_TIM"/>
</dbReference>
<comment type="caution">
    <text evidence="12">Was originally thought to be a dihydrodipicolinate synthase (DHDPS), catalyzing the condensation of (S)-aspartate-beta-semialdehyde [(S)-ASA] and pyruvate to dihydrodipicolinate (DHDP). However, it was shown in E.coli that the product of the enzymatic reaction is not dihydrodipicolinate but in fact (4S)-4-hydroxy-2,3,4,5-tetrahydro-(2S)-dipicolinic acid (HTPA), and that the consecutive dehydration reaction leading to DHDP is not spontaneous but catalyzed by DapB.</text>
</comment>
<comment type="subcellular location">
    <subcellularLocation>
        <location evidence="12">Cytoplasm</location>
    </subcellularLocation>
</comment>
<dbReference type="PANTHER" id="PTHR12128">
    <property type="entry name" value="DIHYDRODIPICOLINATE SYNTHASE"/>
    <property type="match status" value="1"/>
</dbReference>
<feature type="site" description="Part of a proton relay during catalysis" evidence="12">
    <location>
        <position position="48"/>
    </location>
</feature>
<evidence type="ECO:0000256" key="1">
    <source>
        <dbReference type="ARBA" id="ARBA00003294"/>
    </source>
</evidence>
<keyword evidence="7 12" id="KW-0220">Diaminopimelate biosynthesis</keyword>
<sequence length="297" mass="31615">MEKTLPFTGSGVAIITPFDGDKTNFDELGRIIDDQIAAGTDAIIICGTTGEASTMPDSEHLDVIKYAVKTAGGRVPVIAGTGSNDTAHAVMLSKKAEELGADGLLQVTPYYNKTSQRGLAAHFKAVAEAVSIPIILYNVPSRTGINISIPTLKELAEVENIVGIKEASGNLSYTVQVAAEVPELYIYSGNDDIIVPVLSIGGKGVISVLANVCPKETHEMCDAYLRGDTERARELQLKYTDLIGALFSDVNPIPVKTAMNLIGYNAGNLRMPLCNMSEEGLKTLKAALQNVGFEIKD</sequence>
<keyword evidence="5 12" id="KW-0963">Cytoplasm</keyword>
<dbReference type="GO" id="GO:0005829">
    <property type="term" value="C:cytosol"/>
    <property type="evidence" value="ECO:0007669"/>
    <property type="project" value="TreeGrafter"/>
</dbReference>
<keyword evidence="8 12" id="KW-0457">Lysine biosynthesis</keyword>
<dbReference type="Pfam" id="PF00701">
    <property type="entry name" value="DHDPS"/>
    <property type="match status" value="1"/>
</dbReference>
<dbReference type="SUPFAM" id="SSF51569">
    <property type="entry name" value="Aldolase"/>
    <property type="match status" value="1"/>
</dbReference>
<evidence type="ECO:0000256" key="2">
    <source>
        <dbReference type="ARBA" id="ARBA00005120"/>
    </source>
</evidence>
<dbReference type="Gene3D" id="3.20.20.70">
    <property type="entry name" value="Aldolase class I"/>
    <property type="match status" value="1"/>
</dbReference>
<evidence type="ECO:0000256" key="11">
    <source>
        <dbReference type="ARBA" id="ARBA00047836"/>
    </source>
</evidence>
<name>A0A9D1PSU5_9FIRM</name>
<feature type="binding site" evidence="12 15">
    <location>
        <position position="49"/>
    </location>
    <ligand>
        <name>pyruvate</name>
        <dbReference type="ChEBI" id="CHEBI:15361"/>
    </ligand>
</feature>
<dbReference type="Proteomes" id="UP000824162">
    <property type="component" value="Unassembled WGS sequence"/>
</dbReference>
<dbReference type="InterPro" id="IPR020625">
    <property type="entry name" value="Schiff_base-form_aldolases_AS"/>
</dbReference>
<feature type="site" description="Part of a proton relay during catalysis" evidence="12">
    <location>
        <position position="111"/>
    </location>
</feature>
<dbReference type="AlphaFoldDB" id="A0A9D1PSU5"/>
<evidence type="ECO:0000256" key="3">
    <source>
        <dbReference type="ARBA" id="ARBA00007592"/>
    </source>
</evidence>
<dbReference type="GO" id="GO:0019877">
    <property type="term" value="P:diaminopimelate biosynthetic process"/>
    <property type="evidence" value="ECO:0007669"/>
    <property type="project" value="UniProtKB-UniRule"/>
</dbReference>
<evidence type="ECO:0000256" key="10">
    <source>
        <dbReference type="ARBA" id="ARBA00023270"/>
    </source>
</evidence>
<comment type="subunit">
    <text evidence="12">Homotetramer; dimer of dimers.</text>
</comment>
<dbReference type="InterPro" id="IPR005263">
    <property type="entry name" value="DapA"/>
</dbReference>
<gene>
    <name evidence="12 16" type="primary">dapA</name>
    <name evidence="16" type="ORF">H9900_05640</name>
</gene>
<reference evidence="16" key="2">
    <citation type="submission" date="2021-04" db="EMBL/GenBank/DDBJ databases">
        <authorList>
            <person name="Gilroy R."/>
        </authorList>
    </citation>
    <scope>NUCLEOTIDE SEQUENCE</scope>
    <source>
        <strain evidence="16">5790</strain>
    </source>
</reference>
<comment type="similarity">
    <text evidence="3 12 13">Belongs to the DapA family.</text>
</comment>
<comment type="function">
    <text evidence="1 12">Catalyzes the condensation of (S)-aspartate-beta-semialdehyde [(S)-ASA] and pyruvate to 4-hydroxy-tetrahydrodipicolinate (HTPA).</text>
</comment>
<dbReference type="InterPro" id="IPR020624">
    <property type="entry name" value="Schiff_base-form_aldolases_CS"/>
</dbReference>
<evidence type="ECO:0000256" key="5">
    <source>
        <dbReference type="ARBA" id="ARBA00022490"/>
    </source>
</evidence>
<comment type="pathway">
    <text evidence="2 12">Amino-acid biosynthesis; L-lysine biosynthesis via DAP pathway; (S)-tetrahydrodipicolinate from L-aspartate: step 3/4.</text>
</comment>
<dbReference type="CDD" id="cd00950">
    <property type="entry name" value="DHDPS"/>
    <property type="match status" value="1"/>
</dbReference>
<comment type="caution">
    <text evidence="16">The sequence shown here is derived from an EMBL/GenBank/DDBJ whole genome shotgun (WGS) entry which is preliminary data.</text>
</comment>
<dbReference type="EMBL" id="DXIJ01000117">
    <property type="protein sequence ID" value="HIV86275.1"/>
    <property type="molecule type" value="Genomic_DNA"/>
</dbReference>
<evidence type="ECO:0000256" key="12">
    <source>
        <dbReference type="HAMAP-Rule" id="MF_00418"/>
    </source>
</evidence>
<dbReference type="PANTHER" id="PTHR12128:SF66">
    <property type="entry name" value="4-HYDROXY-2-OXOGLUTARATE ALDOLASE, MITOCHONDRIAL"/>
    <property type="match status" value="1"/>
</dbReference>
<feature type="active site" description="Proton donor/acceptor" evidence="12 14">
    <location>
        <position position="137"/>
    </location>
</feature>
<dbReference type="EC" id="4.3.3.7" evidence="4 12"/>
<dbReference type="GO" id="GO:0008840">
    <property type="term" value="F:4-hydroxy-tetrahydrodipicolinate synthase activity"/>
    <property type="evidence" value="ECO:0007669"/>
    <property type="project" value="UniProtKB-UniRule"/>
</dbReference>
<proteinExistence type="inferred from homology"/>
<evidence type="ECO:0000256" key="7">
    <source>
        <dbReference type="ARBA" id="ARBA00022915"/>
    </source>
</evidence>